<dbReference type="Proteomes" id="UP000191004">
    <property type="component" value="Unassembled WGS sequence"/>
</dbReference>
<evidence type="ECO:0000313" key="1">
    <source>
        <dbReference type="EMBL" id="OPB36584.1"/>
    </source>
</evidence>
<gene>
    <name evidence="1" type="ORF">A0O28_0056630</name>
</gene>
<protein>
    <submittedName>
        <fullName evidence="1">Uncharacterized protein</fullName>
    </submittedName>
</protein>
<dbReference type="OrthoDB" id="1577640at2759"/>
<organism evidence="1 2">
    <name type="scientific">Trichoderma guizhouense</name>
    <dbReference type="NCBI Taxonomy" id="1491466"/>
    <lineage>
        <taxon>Eukaryota</taxon>
        <taxon>Fungi</taxon>
        <taxon>Dikarya</taxon>
        <taxon>Ascomycota</taxon>
        <taxon>Pezizomycotina</taxon>
        <taxon>Sordariomycetes</taxon>
        <taxon>Hypocreomycetidae</taxon>
        <taxon>Hypocreales</taxon>
        <taxon>Hypocreaceae</taxon>
        <taxon>Trichoderma</taxon>
    </lineage>
</organism>
<dbReference type="EMBL" id="LVVK01000023">
    <property type="protein sequence ID" value="OPB36584.1"/>
    <property type="molecule type" value="Genomic_DNA"/>
</dbReference>
<dbReference type="AlphaFoldDB" id="A0A1T3C673"/>
<accession>A0A1T3C673</accession>
<evidence type="ECO:0000313" key="2">
    <source>
        <dbReference type="Proteomes" id="UP000191004"/>
    </source>
</evidence>
<name>A0A1T3C673_9HYPO</name>
<reference evidence="1 2" key="1">
    <citation type="submission" date="2016-04" db="EMBL/GenBank/DDBJ databases">
        <title>Multiple horizontal gene transfer events from other fungi enriched the ability of the initially mycotrophic fungus Trichoderma (Ascomycota) to feed on dead plant biomass.</title>
        <authorList>
            <person name="Atanasova L."/>
            <person name="Chenthamara K."/>
            <person name="Zhang J."/>
            <person name="Grujic M."/>
            <person name="Henrissat B."/>
            <person name="Kuo A."/>
            <person name="Aertz A."/>
            <person name="Salamov A."/>
            <person name="Lipzen A."/>
            <person name="Labutti K."/>
            <person name="Barry K."/>
            <person name="Miao Y."/>
            <person name="Rahimi M.J."/>
            <person name="Shen Q."/>
            <person name="Grigoriev I.V."/>
            <person name="Kubicek C.P."/>
            <person name="Druzhinina I.S."/>
        </authorList>
    </citation>
    <scope>NUCLEOTIDE SEQUENCE [LARGE SCALE GENOMIC DNA]</scope>
    <source>
        <strain evidence="1 2">NJAU 4742</strain>
    </source>
</reference>
<comment type="caution">
    <text evidence="1">The sequence shown here is derived from an EMBL/GenBank/DDBJ whole genome shotgun (WGS) entry which is preliminary data.</text>
</comment>
<proteinExistence type="predicted"/>
<keyword evidence="2" id="KW-1185">Reference proteome</keyword>
<sequence>MPPPPGCPETLRIPETGLASPSSYTLVKPPPPPFPTCFSFSQQQAKNIEVQLPPLVAGALVAAFAKALADGLNNELLAHYYFPDRRVRVNLDRVLDRLLSVFVRQLWDELFRFYTDSDHGSGSQHARQVTLLFDGPIRQLVLILNGPETARCILDKLGPGLSRRPLTWSTNTKGIDFPLALQLLCGFWHREFPDQSPGGNPDQIARALHTLITTGDAAKELIDEMKKVLLSPHYVQIHFAESAIWDVVLRRPGPPPPDGFHIVQLKFECQLFNPLGGFGDLSNTRLGSLPVVTGTATEHVCTTVSEYIEKQWPKSGPVVLSCLQDAFTMAASSLQEGDAFSGMSLWDGSDGKGAVLPSLRFVHIETEGSMIRMSLSARLHTLSDVFQQMSWLCAALSSSPFPGVVAESMAEVSNWVYLDENVYIDCSLNHIPIPGSEAMPWLQHLPRTAIASGFPLHRGSGEEA</sequence>